<feature type="transmembrane region" description="Helical" evidence="2">
    <location>
        <begin position="35"/>
        <end position="58"/>
    </location>
</feature>
<dbReference type="InterPro" id="IPR038765">
    <property type="entry name" value="Papain-like_cys_pep_sf"/>
</dbReference>
<protein>
    <submittedName>
        <fullName evidence="4">Protein-glutamine gamma-glutamyltransferase</fullName>
        <ecNumber evidence="4">2.3.2.13</ecNumber>
    </submittedName>
</protein>
<dbReference type="SUPFAM" id="SSF54001">
    <property type="entry name" value="Cysteine proteinases"/>
    <property type="match status" value="1"/>
</dbReference>
<dbReference type="InterPro" id="IPR002931">
    <property type="entry name" value="Transglutaminase-like"/>
</dbReference>
<keyword evidence="2" id="KW-1133">Transmembrane helix</keyword>
<dbReference type="EC" id="2.3.2.13" evidence="4"/>
<evidence type="ECO:0000259" key="3">
    <source>
        <dbReference type="SMART" id="SM00460"/>
    </source>
</evidence>
<keyword evidence="2" id="KW-0472">Membrane</keyword>
<keyword evidence="5" id="KW-1185">Reference proteome</keyword>
<sequence length="780" mass="80598">MTPDTVRRRSLAQSSLVAVAVGAGALTLTKVVWPGSWVAVVLGSLALVAVAVCGARWAAQTRGSAALVAVAPTVVGAAVAGFLWVTLATSQAVEDPAAAPLPDDPVSAAFTALGRLHELAAQSVAPVDASAPVLSAVLGATLVLYLLGDVLAVTLRAPVGAAVPALVLWLPSLVIVGRVPIACVAVTVLALLVLLAVSRVDVRPGARDAGTTTAAAVGVAAVVTVVSLVVGAGAVAVQASGTRPLSQLLGSGGSSGRLGNNLDVLRDLGDRPDTVVMTVKASSADPDDSSPEVGPLRVYTLTTFDGSAWKPDDVLSDADDVAQGQLLGPDSSAAPGDDTVSVRVSPKLLPRYRLAVTTDPRSVHSSSTGPLRYDADRDEVYRVSGDARAPYTLTVHPRDLTAGQLEQEDARFGSDSGLPANLRKQSLALPDTAHLADVRALAKKITAGDTTDYQKALDLQTYFRDAQRFTYSAKAPKGGSDAVWSFLQTKEGYCVQFATAMAVMLRTLGIPSRVGVGYLTRAPGADGVTNVTGQDAHAWPEVYFEQSGWVRFEPTPAVQSGIAPSYTDVYGSSQSSSSQQDDVPTTRATSDPEVAAPEDTATPQPQSIGTAATRRDGHLVVVVSVALLLVLAAAATTLVLARRRRARPIDGAEEAWSRLRRRLASAGVTWPDSATPRQVPDLVAAAVREAGGTWTGVPDATLRELALAVEADRYARPTTRVEDEAERGGPTSAATDSAAVRWANLVDDVVAAAQREVSGRPRGGAAPSAPRGGRGTTRAS</sequence>
<dbReference type="OrthoDB" id="9804023at2"/>
<feature type="region of interest" description="Disordered" evidence="1">
    <location>
        <begin position="569"/>
        <end position="609"/>
    </location>
</feature>
<feature type="transmembrane region" description="Helical" evidence="2">
    <location>
        <begin position="129"/>
        <end position="148"/>
    </location>
</feature>
<name>A0A5P9Q9P4_9MICO</name>
<gene>
    <name evidence="4" type="primary">tgpA</name>
    <name evidence="4" type="ORF">KDY119_01492</name>
</gene>
<feature type="domain" description="Transglutaminase-like" evidence="3">
    <location>
        <begin position="486"/>
        <end position="556"/>
    </location>
</feature>
<dbReference type="EMBL" id="CP045529">
    <property type="protein sequence ID" value="QFU97986.1"/>
    <property type="molecule type" value="Genomic_DNA"/>
</dbReference>
<keyword evidence="4" id="KW-0012">Acyltransferase</keyword>
<feature type="region of interest" description="Disordered" evidence="1">
    <location>
        <begin position="754"/>
        <end position="780"/>
    </location>
</feature>
<dbReference type="PANTHER" id="PTHR42736:SF1">
    <property type="entry name" value="PROTEIN-GLUTAMINE GAMMA-GLUTAMYLTRANSFERASE"/>
    <property type="match status" value="1"/>
</dbReference>
<feature type="transmembrane region" description="Helical" evidence="2">
    <location>
        <begin position="179"/>
        <end position="202"/>
    </location>
</feature>
<keyword evidence="2" id="KW-0812">Transmembrane</keyword>
<feature type="transmembrane region" description="Helical" evidence="2">
    <location>
        <begin position="619"/>
        <end position="641"/>
    </location>
</feature>
<evidence type="ECO:0000256" key="1">
    <source>
        <dbReference type="SAM" id="MobiDB-lite"/>
    </source>
</evidence>
<dbReference type="PANTHER" id="PTHR42736">
    <property type="entry name" value="PROTEIN-GLUTAMINE GAMMA-GLUTAMYLTRANSFERASE"/>
    <property type="match status" value="1"/>
</dbReference>
<dbReference type="KEGG" id="lxl:KDY119_01492"/>
<dbReference type="InterPro" id="IPR052901">
    <property type="entry name" value="Bact_TGase-like"/>
</dbReference>
<dbReference type="Gene3D" id="3.10.620.30">
    <property type="match status" value="1"/>
</dbReference>
<organism evidence="4 5">
    <name type="scientific">Luteimicrobium xylanilyticum</name>
    <dbReference type="NCBI Taxonomy" id="1133546"/>
    <lineage>
        <taxon>Bacteria</taxon>
        <taxon>Bacillati</taxon>
        <taxon>Actinomycetota</taxon>
        <taxon>Actinomycetes</taxon>
        <taxon>Micrococcales</taxon>
        <taxon>Luteimicrobium</taxon>
    </lineage>
</organism>
<evidence type="ECO:0000313" key="5">
    <source>
        <dbReference type="Proteomes" id="UP000326702"/>
    </source>
</evidence>
<dbReference type="RefSeq" id="WP_153022131.1">
    <property type="nucleotide sequence ID" value="NZ_BAABIH010000035.1"/>
</dbReference>
<dbReference type="InterPro" id="IPR021878">
    <property type="entry name" value="TgpA_N"/>
</dbReference>
<feature type="transmembrane region" description="Helical" evidence="2">
    <location>
        <begin position="155"/>
        <end position="173"/>
    </location>
</feature>
<evidence type="ECO:0000256" key="2">
    <source>
        <dbReference type="SAM" id="Phobius"/>
    </source>
</evidence>
<proteinExistence type="predicted"/>
<dbReference type="SMART" id="SM00460">
    <property type="entry name" value="TGc"/>
    <property type="match status" value="1"/>
</dbReference>
<accession>A0A5P9Q9P4</accession>
<keyword evidence="4" id="KW-0808">Transferase</keyword>
<dbReference type="GO" id="GO:0003810">
    <property type="term" value="F:protein-glutamine gamma-glutamyltransferase activity"/>
    <property type="evidence" value="ECO:0007669"/>
    <property type="project" value="UniProtKB-EC"/>
</dbReference>
<evidence type="ECO:0000313" key="4">
    <source>
        <dbReference type="EMBL" id="QFU97986.1"/>
    </source>
</evidence>
<dbReference type="Pfam" id="PF11992">
    <property type="entry name" value="TgpA_N"/>
    <property type="match status" value="1"/>
</dbReference>
<feature type="transmembrane region" description="Helical" evidence="2">
    <location>
        <begin position="65"/>
        <end position="87"/>
    </location>
</feature>
<reference evidence="4 5" key="1">
    <citation type="submission" date="2019-10" db="EMBL/GenBank/DDBJ databases">
        <title>Genome sequence of Luteimicrobium xylanilyticum HY-24.</title>
        <authorList>
            <person name="Kim D.Y."/>
            <person name="Park H.-Y."/>
        </authorList>
    </citation>
    <scope>NUCLEOTIDE SEQUENCE [LARGE SCALE GENOMIC DNA]</scope>
    <source>
        <strain evidence="4 5">HY-24</strain>
    </source>
</reference>
<dbReference type="Proteomes" id="UP000326702">
    <property type="component" value="Chromosome"/>
</dbReference>
<dbReference type="AlphaFoldDB" id="A0A5P9Q9P4"/>
<feature type="transmembrane region" description="Helical" evidence="2">
    <location>
        <begin position="214"/>
        <end position="237"/>
    </location>
</feature>
<dbReference type="Pfam" id="PF01841">
    <property type="entry name" value="Transglut_core"/>
    <property type="match status" value="1"/>
</dbReference>